<dbReference type="CDD" id="cd07995">
    <property type="entry name" value="TPK"/>
    <property type="match status" value="1"/>
</dbReference>
<dbReference type="EC" id="2.7.6.2" evidence="5"/>
<dbReference type="Pfam" id="PF04265">
    <property type="entry name" value="TPK_B1_binding"/>
    <property type="match status" value="1"/>
</dbReference>
<evidence type="ECO:0000313" key="8">
    <source>
        <dbReference type="Proteomes" id="UP000075324"/>
    </source>
</evidence>
<dbReference type="Proteomes" id="UP000075324">
    <property type="component" value="Unassembled WGS sequence"/>
</dbReference>
<dbReference type="Gene3D" id="3.40.50.10240">
    <property type="entry name" value="Thiamin pyrophosphokinase, catalytic domain"/>
    <property type="match status" value="1"/>
</dbReference>
<evidence type="ECO:0000256" key="1">
    <source>
        <dbReference type="ARBA" id="ARBA00022679"/>
    </source>
</evidence>
<dbReference type="GO" id="GO:0009229">
    <property type="term" value="P:thiamine diphosphate biosynthetic process"/>
    <property type="evidence" value="ECO:0007669"/>
    <property type="project" value="InterPro"/>
</dbReference>
<dbReference type="SUPFAM" id="SSF63862">
    <property type="entry name" value="Thiamin pyrophosphokinase, substrate-binding domain"/>
    <property type="match status" value="1"/>
</dbReference>
<dbReference type="GO" id="GO:0030975">
    <property type="term" value="F:thiamine binding"/>
    <property type="evidence" value="ECO:0007669"/>
    <property type="project" value="InterPro"/>
</dbReference>
<evidence type="ECO:0000256" key="5">
    <source>
        <dbReference type="NCBIfam" id="TIGR01378"/>
    </source>
</evidence>
<gene>
    <name evidence="7" type="ORF">B4110_1201</name>
</gene>
<evidence type="ECO:0000259" key="6">
    <source>
        <dbReference type="SMART" id="SM00983"/>
    </source>
</evidence>
<proteinExistence type="predicted"/>
<organism evidence="7 8">
    <name type="scientific">Parageobacillus toebii</name>
    <dbReference type="NCBI Taxonomy" id="153151"/>
    <lineage>
        <taxon>Bacteria</taxon>
        <taxon>Bacillati</taxon>
        <taxon>Bacillota</taxon>
        <taxon>Bacilli</taxon>
        <taxon>Bacillales</taxon>
        <taxon>Anoxybacillaceae</taxon>
        <taxon>Parageobacillus</taxon>
    </lineage>
</organism>
<keyword evidence="4" id="KW-0067">ATP-binding</keyword>
<dbReference type="GO" id="GO:0004788">
    <property type="term" value="F:thiamine diphosphokinase activity"/>
    <property type="evidence" value="ECO:0007669"/>
    <property type="project" value="UniProtKB-UniRule"/>
</dbReference>
<dbReference type="SMART" id="SM00983">
    <property type="entry name" value="TPK_B1_binding"/>
    <property type="match status" value="1"/>
</dbReference>
<feature type="domain" description="Thiamin pyrophosphokinase thiamin-binding" evidence="6">
    <location>
        <begin position="139"/>
        <end position="205"/>
    </location>
</feature>
<evidence type="ECO:0000313" key="7">
    <source>
        <dbReference type="EMBL" id="KYD29631.1"/>
    </source>
</evidence>
<dbReference type="AlphaFoldDB" id="A0A150MYU2"/>
<evidence type="ECO:0000256" key="2">
    <source>
        <dbReference type="ARBA" id="ARBA00022741"/>
    </source>
</evidence>
<dbReference type="EMBL" id="LQYW01000062">
    <property type="protein sequence ID" value="KYD29631.1"/>
    <property type="molecule type" value="Genomic_DNA"/>
</dbReference>
<comment type="caution">
    <text evidence="7">The sequence shown here is derived from an EMBL/GenBank/DDBJ whole genome shotgun (WGS) entry which is preliminary data.</text>
</comment>
<accession>A0A150MYU2</accession>
<dbReference type="GO" id="GO:0016301">
    <property type="term" value="F:kinase activity"/>
    <property type="evidence" value="ECO:0007669"/>
    <property type="project" value="UniProtKB-KW"/>
</dbReference>
<evidence type="ECO:0000256" key="4">
    <source>
        <dbReference type="ARBA" id="ARBA00022840"/>
    </source>
</evidence>
<dbReference type="PANTHER" id="PTHR41299">
    <property type="entry name" value="THIAMINE PYROPHOSPHOKINASE"/>
    <property type="match status" value="1"/>
</dbReference>
<dbReference type="SUPFAM" id="SSF63999">
    <property type="entry name" value="Thiamin pyrophosphokinase, catalytic domain"/>
    <property type="match status" value="1"/>
</dbReference>
<reference evidence="7 8" key="1">
    <citation type="submission" date="2016-01" db="EMBL/GenBank/DDBJ databases">
        <title>Draft Genome Sequences of Seven Thermophilic Sporeformers Isolated from Foods.</title>
        <authorList>
            <person name="Berendsen E.M."/>
            <person name="Wells-Bennik M.H."/>
            <person name="Krawcyk A.O."/>
            <person name="De Jong A."/>
            <person name="Holsappel S."/>
            <person name="Eijlander R.T."/>
            <person name="Kuipers O.P."/>
        </authorList>
    </citation>
    <scope>NUCLEOTIDE SEQUENCE [LARGE SCALE GENOMIC DNA]</scope>
    <source>
        <strain evidence="7 8">B4110</strain>
    </source>
</reference>
<dbReference type="Pfam" id="PF04263">
    <property type="entry name" value="TPK_catalytic"/>
    <property type="match status" value="1"/>
</dbReference>
<protein>
    <recommendedName>
        <fullName evidence="5">Thiamine diphosphokinase</fullName>
        <ecNumber evidence="5">2.7.6.2</ecNumber>
    </recommendedName>
</protein>
<dbReference type="GO" id="GO:0005524">
    <property type="term" value="F:ATP binding"/>
    <property type="evidence" value="ECO:0007669"/>
    <property type="project" value="UniProtKB-KW"/>
</dbReference>
<dbReference type="InterPro" id="IPR006282">
    <property type="entry name" value="Thi_PPkinase"/>
</dbReference>
<dbReference type="InterPro" id="IPR036371">
    <property type="entry name" value="TPK_B1-bd_sf"/>
</dbReference>
<dbReference type="RefSeq" id="WP_062678240.1">
    <property type="nucleotide sequence ID" value="NZ_LQYW01000062.1"/>
</dbReference>
<dbReference type="PANTHER" id="PTHR41299:SF1">
    <property type="entry name" value="THIAMINE PYROPHOSPHOKINASE"/>
    <property type="match status" value="1"/>
</dbReference>
<sequence>MFIHIVGGGPSEHLPSLASYDGEHVRWIGVDRGTKTLLEAGIRPIKAFGDFDSMTTEEIILLQKTLDDLDIWPAEKDKTDMEIALDWAVQQEADKIRIFGATGGRLDHLFGNVQLLIKYAGKPIEMIDRQNIVTVHLPGTYTVFYDERYRYVSYIPISNDIKGMTLDGFKYPLTNSHIFRGSTLCISNELIQSSGTFSFSEGILMMIRSSDLGVYS</sequence>
<dbReference type="InterPro" id="IPR007371">
    <property type="entry name" value="TPK_catalytic"/>
</dbReference>
<dbReference type="GO" id="GO:0006772">
    <property type="term" value="P:thiamine metabolic process"/>
    <property type="evidence" value="ECO:0007669"/>
    <property type="project" value="UniProtKB-UniRule"/>
</dbReference>
<dbReference type="InterPro" id="IPR036759">
    <property type="entry name" value="TPK_catalytic_sf"/>
</dbReference>
<dbReference type="PATRIC" id="fig|153151.4.peg.3588"/>
<evidence type="ECO:0000256" key="3">
    <source>
        <dbReference type="ARBA" id="ARBA00022777"/>
    </source>
</evidence>
<keyword evidence="3 7" id="KW-0418">Kinase</keyword>
<name>A0A150MYU2_9BACL</name>
<dbReference type="InterPro" id="IPR053149">
    <property type="entry name" value="TPK"/>
</dbReference>
<keyword evidence="2" id="KW-0547">Nucleotide-binding</keyword>
<dbReference type="InterPro" id="IPR007373">
    <property type="entry name" value="Thiamin_PyroPKinase_B1-bd"/>
</dbReference>
<dbReference type="NCBIfam" id="TIGR01378">
    <property type="entry name" value="thi_PPkinase"/>
    <property type="match status" value="1"/>
</dbReference>
<keyword evidence="1 7" id="KW-0808">Transferase</keyword>